<evidence type="ECO:0000256" key="1">
    <source>
        <dbReference type="SAM" id="SignalP"/>
    </source>
</evidence>
<feature type="chain" id="PRO_5041909839" evidence="1">
    <location>
        <begin position="29"/>
        <end position="166"/>
    </location>
</feature>
<evidence type="ECO:0000313" key="2">
    <source>
        <dbReference type="EMBL" id="KAJ7208376.1"/>
    </source>
</evidence>
<organism evidence="2 3">
    <name type="scientific">Mycena pura</name>
    <dbReference type="NCBI Taxonomy" id="153505"/>
    <lineage>
        <taxon>Eukaryota</taxon>
        <taxon>Fungi</taxon>
        <taxon>Dikarya</taxon>
        <taxon>Basidiomycota</taxon>
        <taxon>Agaricomycotina</taxon>
        <taxon>Agaricomycetes</taxon>
        <taxon>Agaricomycetidae</taxon>
        <taxon>Agaricales</taxon>
        <taxon>Marasmiineae</taxon>
        <taxon>Mycenaceae</taxon>
        <taxon>Mycena</taxon>
    </lineage>
</organism>
<sequence>MSTTSAPDMKLHLTHLFHFLGILISSRASDSNTAETATVSPTVQFKPPDTANKAQNVSQGFIGFAIAMQIFAKYGGKQLTRYFASGSHLFQTGIEQPNKFSGNLMSAISSRTGAPIHIRVGGTAMDNSVFMASNDKPITVTTKPSSRAENCPRGCHDVNVGAHAVF</sequence>
<feature type="signal peptide" evidence="1">
    <location>
        <begin position="1"/>
        <end position="28"/>
    </location>
</feature>
<evidence type="ECO:0000313" key="3">
    <source>
        <dbReference type="Proteomes" id="UP001219525"/>
    </source>
</evidence>
<keyword evidence="1" id="KW-0732">Signal</keyword>
<comment type="caution">
    <text evidence="2">The sequence shown here is derived from an EMBL/GenBank/DDBJ whole genome shotgun (WGS) entry which is preliminary data.</text>
</comment>
<dbReference type="Proteomes" id="UP001219525">
    <property type="component" value="Unassembled WGS sequence"/>
</dbReference>
<keyword evidence="3" id="KW-1185">Reference proteome</keyword>
<dbReference type="EMBL" id="JARJCW010000034">
    <property type="protein sequence ID" value="KAJ7208376.1"/>
    <property type="molecule type" value="Genomic_DNA"/>
</dbReference>
<dbReference type="Gene3D" id="3.20.20.80">
    <property type="entry name" value="Glycosidases"/>
    <property type="match status" value="1"/>
</dbReference>
<dbReference type="AlphaFoldDB" id="A0AAD6VCR5"/>
<reference evidence="2" key="1">
    <citation type="submission" date="2023-03" db="EMBL/GenBank/DDBJ databases">
        <title>Massive genome expansion in bonnet fungi (Mycena s.s.) driven by repeated elements and novel gene families across ecological guilds.</title>
        <authorList>
            <consortium name="Lawrence Berkeley National Laboratory"/>
            <person name="Harder C.B."/>
            <person name="Miyauchi S."/>
            <person name="Viragh M."/>
            <person name="Kuo A."/>
            <person name="Thoen E."/>
            <person name="Andreopoulos B."/>
            <person name="Lu D."/>
            <person name="Skrede I."/>
            <person name="Drula E."/>
            <person name="Henrissat B."/>
            <person name="Morin E."/>
            <person name="Kohler A."/>
            <person name="Barry K."/>
            <person name="LaButti K."/>
            <person name="Morin E."/>
            <person name="Salamov A."/>
            <person name="Lipzen A."/>
            <person name="Mereny Z."/>
            <person name="Hegedus B."/>
            <person name="Baldrian P."/>
            <person name="Stursova M."/>
            <person name="Weitz H."/>
            <person name="Taylor A."/>
            <person name="Grigoriev I.V."/>
            <person name="Nagy L.G."/>
            <person name="Martin F."/>
            <person name="Kauserud H."/>
        </authorList>
    </citation>
    <scope>NUCLEOTIDE SEQUENCE</scope>
    <source>
        <strain evidence="2">9144</strain>
    </source>
</reference>
<gene>
    <name evidence="2" type="ORF">GGX14DRAFT_634145</name>
</gene>
<accession>A0AAD6VCR5</accession>
<proteinExistence type="predicted"/>
<name>A0AAD6VCR5_9AGAR</name>
<protein>
    <submittedName>
        <fullName evidence="2">Uncharacterized protein</fullName>
    </submittedName>
</protein>